<dbReference type="PANTHER" id="PTHR42208:SF1">
    <property type="entry name" value="HEAVY METAL TRANSPORTER"/>
    <property type="match status" value="1"/>
</dbReference>
<dbReference type="Pfam" id="PF13386">
    <property type="entry name" value="DsbD_2"/>
    <property type="match status" value="1"/>
</dbReference>
<feature type="transmembrane region" description="Helical" evidence="2">
    <location>
        <begin position="165"/>
        <end position="185"/>
    </location>
</feature>
<evidence type="ECO:0000256" key="2">
    <source>
        <dbReference type="SAM" id="Phobius"/>
    </source>
</evidence>
<feature type="transmembrane region" description="Helical" evidence="2">
    <location>
        <begin position="79"/>
        <end position="99"/>
    </location>
</feature>
<dbReference type="InterPro" id="IPR039447">
    <property type="entry name" value="UreH-like_TM_dom"/>
</dbReference>
<feature type="transmembrane region" description="Helical" evidence="2">
    <location>
        <begin position="197"/>
        <end position="217"/>
    </location>
</feature>
<sequence length="264" mass="28461">MEILIASAFTIGLLGSLHCIGMCGGLVTAITISREKVWWPGLIGYQLARISSYMLLGALIATIGITLHGDSDLQSVQVWLGYFAAAIMVLFALNLGGWLPDPLSRFTAGIMRVTGLSHWSRRANEQDKFTPWLMVGMLNGLLPCGLVYAALALSLTASTPIEGALVMFAFGLGTLPAMLATPYLIRTIAPQLRGTLLKIAAIALIILAIFTASRHLLHSDHNHAASGNTQPHAGHVMPAESKQSHHEHHNSHDMAPLMPEMDHH</sequence>
<keyword evidence="2" id="KW-0472">Membrane</keyword>
<proteinExistence type="predicted"/>
<gene>
    <name evidence="4" type="ORF">MNBD_GAMMA18-2145</name>
</gene>
<name>A0A3B1A8H2_9ZZZZ</name>
<evidence type="ECO:0000256" key="1">
    <source>
        <dbReference type="SAM" id="MobiDB-lite"/>
    </source>
</evidence>
<feature type="transmembrane region" description="Helical" evidence="2">
    <location>
        <begin position="129"/>
        <end position="153"/>
    </location>
</feature>
<feature type="transmembrane region" description="Helical" evidence="2">
    <location>
        <begin position="43"/>
        <end position="67"/>
    </location>
</feature>
<feature type="domain" description="Urease accessory protein UreH-like transmembrane" evidence="3">
    <location>
        <begin position="8"/>
        <end position="209"/>
    </location>
</feature>
<dbReference type="PANTHER" id="PTHR42208">
    <property type="entry name" value="HEAVY METAL TRANSPORTER-RELATED"/>
    <property type="match status" value="1"/>
</dbReference>
<protein>
    <submittedName>
        <fullName evidence="4">Heavy-metal-associated domain (N-terminus) and membrane-bounded cytochrome biogenesis cycZ-like domain, possible membrane copper tolerance protein</fullName>
    </submittedName>
</protein>
<accession>A0A3B1A8H2</accession>
<keyword evidence="2" id="KW-1133">Transmembrane helix</keyword>
<organism evidence="4">
    <name type="scientific">hydrothermal vent metagenome</name>
    <dbReference type="NCBI Taxonomy" id="652676"/>
    <lineage>
        <taxon>unclassified sequences</taxon>
        <taxon>metagenomes</taxon>
        <taxon>ecological metagenomes</taxon>
    </lineage>
</organism>
<dbReference type="EMBL" id="UOFP01000305">
    <property type="protein sequence ID" value="VAW90024.1"/>
    <property type="molecule type" value="Genomic_DNA"/>
</dbReference>
<reference evidence="4" key="1">
    <citation type="submission" date="2018-06" db="EMBL/GenBank/DDBJ databases">
        <authorList>
            <person name="Zhirakovskaya E."/>
        </authorList>
    </citation>
    <scope>NUCLEOTIDE SEQUENCE</scope>
</reference>
<dbReference type="AlphaFoldDB" id="A0A3B1A8H2"/>
<keyword evidence="2" id="KW-0812">Transmembrane</keyword>
<feature type="region of interest" description="Disordered" evidence="1">
    <location>
        <begin position="221"/>
        <end position="264"/>
    </location>
</feature>
<evidence type="ECO:0000313" key="4">
    <source>
        <dbReference type="EMBL" id="VAW90024.1"/>
    </source>
</evidence>
<evidence type="ECO:0000259" key="3">
    <source>
        <dbReference type="Pfam" id="PF13386"/>
    </source>
</evidence>